<evidence type="ECO:0000259" key="3">
    <source>
        <dbReference type="PROSITE" id="PS50004"/>
    </source>
</evidence>
<dbReference type="Gene3D" id="2.60.40.150">
    <property type="entry name" value="C2 domain"/>
    <property type="match status" value="1"/>
</dbReference>
<dbReference type="GO" id="GO:0048167">
    <property type="term" value="P:regulation of synaptic plasticity"/>
    <property type="evidence" value="ECO:0007669"/>
    <property type="project" value="TreeGrafter"/>
</dbReference>
<protein>
    <submittedName>
        <fullName evidence="6">HMG-CoA synthase (inferred by orthology to a S. mansoni protein)</fullName>
    </submittedName>
</protein>
<dbReference type="EMBL" id="UYRR01010640">
    <property type="protein sequence ID" value="VDK25548.1"/>
    <property type="molecule type" value="Genomic_DNA"/>
</dbReference>
<dbReference type="Proteomes" id="UP000267096">
    <property type="component" value="Unassembled WGS sequence"/>
</dbReference>
<dbReference type="Pfam" id="PF00168">
    <property type="entry name" value="C2"/>
    <property type="match status" value="1"/>
</dbReference>
<name>A0A0M3JDF8_ANISI</name>
<dbReference type="GO" id="GO:0048791">
    <property type="term" value="P:calcium ion-regulated exocytosis of neurotransmitter"/>
    <property type="evidence" value="ECO:0007669"/>
    <property type="project" value="TreeGrafter"/>
</dbReference>
<dbReference type="SMART" id="SM00239">
    <property type="entry name" value="C2"/>
    <property type="match status" value="1"/>
</dbReference>
<dbReference type="SUPFAM" id="SSF49562">
    <property type="entry name" value="C2 domain (Calcium/lipid-binding domain, CaLB)"/>
    <property type="match status" value="1"/>
</dbReference>
<dbReference type="PANTHER" id="PTHR12157:SF21">
    <property type="entry name" value="RAB3 INTERACTING MOLECULE, ISOFORM F"/>
    <property type="match status" value="1"/>
</dbReference>
<evidence type="ECO:0000313" key="5">
    <source>
        <dbReference type="Proteomes" id="UP000267096"/>
    </source>
</evidence>
<dbReference type="InterPro" id="IPR000008">
    <property type="entry name" value="C2_dom"/>
</dbReference>
<dbReference type="GO" id="GO:0042734">
    <property type="term" value="C:presynaptic membrane"/>
    <property type="evidence" value="ECO:0007669"/>
    <property type="project" value="TreeGrafter"/>
</dbReference>
<evidence type="ECO:0000256" key="2">
    <source>
        <dbReference type="ARBA" id="ARBA00034103"/>
    </source>
</evidence>
<dbReference type="WBParaSite" id="ASIM_0000564401-mRNA-1">
    <property type="protein sequence ID" value="ASIM_0000564401-mRNA-1"/>
    <property type="gene ID" value="ASIM_0000564401"/>
</dbReference>
<dbReference type="InterPro" id="IPR035892">
    <property type="entry name" value="C2_domain_sf"/>
</dbReference>
<proteinExistence type="predicted"/>
<dbReference type="GO" id="GO:0050806">
    <property type="term" value="P:positive regulation of synaptic transmission"/>
    <property type="evidence" value="ECO:0007669"/>
    <property type="project" value="TreeGrafter"/>
</dbReference>
<accession>A0A0M3JDF8</accession>
<dbReference type="GO" id="GO:0031267">
    <property type="term" value="F:small GTPase binding"/>
    <property type="evidence" value="ECO:0007669"/>
    <property type="project" value="InterPro"/>
</dbReference>
<keyword evidence="5" id="KW-1185">Reference proteome</keyword>
<gene>
    <name evidence="4" type="ORF">ASIM_LOCUS5445</name>
</gene>
<evidence type="ECO:0000313" key="4">
    <source>
        <dbReference type="EMBL" id="VDK25548.1"/>
    </source>
</evidence>
<dbReference type="GO" id="GO:0048788">
    <property type="term" value="C:cytoskeleton of presynaptic active zone"/>
    <property type="evidence" value="ECO:0007669"/>
    <property type="project" value="TreeGrafter"/>
</dbReference>
<evidence type="ECO:0000256" key="1">
    <source>
        <dbReference type="ARBA" id="ARBA00023018"/>
    </source>
</evidence>
<reference evidence="6" key="1">
    <citation type="submission" date="2017-02" db="UniProtKB">
        <authorList>
            <consortium name="WormBaseParasite"/>
        </authorList>
    </citation>
    <scope>IDENTIFICATION</scope>
</reference>
<dbReference type="PROSITE" id="PS50004">
    <property type="entry name" value="C2"/>
    <property type="match status" value="1"/>
</dbReference>
<dbReference type="GO" id="GO:0042391">
    <property type="term" value="P:regulation of membrane potential"/>
    <property type="evidence" value="ECO:0007669"/>
    <property type="project" value="TreeGrafter"/>
</dbReference>
<reference evidence="4 5" key="2">
    <citation type="submission" date="2018-11" db="EMBL/GenBank/DDBJ databases">
        <authorList>
            <consortium name="Pathogen Informatics"/>
        </authorList>
    </citation>
    <scope>NUCLEOTIDE SEQUENCE [LARGE SCALE GENOMIC DNA]</scope>
</reference>
<comment type="subcellular location">
    <subcellularLocation>
        <location evidence="2">Synapse</location>
    </subcellularLocation>
</comment>
<dbReference type="GO" id="GO:0044325">
    <property type="term" value="F:transmembrane transporter binding"/>
    <property type="evidence" value="ECO:0007669"/>
    <property type="project" value="TreeGrafter"/>
</dbReference>
<dbReference type="AlphaFoldDB" id="A0A0M3JDF8"/>
<evidence type="ECO:0000313" key="6">
    <source>
        <dbReference type="WBParaSite" id="ASIM_0000564401-mRNA-1"/>
    </source>
</evidence>
<dbReference type="PANTHER" id="PTHR12157">
    <property type="entry name" value="REGULATING SYNAPTIC MEMBRANE EXOCYTOSIS PROTEIN"/>
    <property type="match status" value="1"/>
</dbReference>
<feature type="domain" description="C2" evidence="3">
    <location>
        <begin position="12"/>
        <end position="124"/>
    </location>
</feature>
<dbReference type="OrthoDB" id="420032at2759"/>
<dbReference type="InterPro" id="IPR039032">
    <property type="entry name" value="Rim-like"/>
</dbReference>
<sequence>MYGGGSFAKGQIFGRIEISLYYSVPDRQLVVTVHRAIDLPPRPDGMSRNPYVKLFLLPDRSEKSRRQSAVLAETCKPIWNEPFYYHGLTEPMLMERVLEVGGSHFDSDLLNWNEIISENCPVFN</sequence>
<organism evidence="6">
    <name type="scientific">Anisakis simplex</name>
    <name type="common">Herring worm</name>
    <dbReference type="NCBI Taxonomy" id="6269"/>
    <lineage>
        <taxon>Eukaryota</taxon>
        <taxon>Metazoa</taxon>
        <taxon>Ecdysozoa</taxon>
        <taxon>Nematoda</taxon>
        <taxon>Chromadorea</taxon>
        <taxon>Rhabditida</taxon>
        <taxon>Spirurina</taxon>
        <taxon>Ascaridomorpha</taxon>
        <taxon>Ascaridoidea</taxon>
        <taxon>Anisakidae</taxon>
        <taxon>Anisakis</taxon>
        <taxon>Anisakis simplex complex</taxon>
    </lineage>
</organism>
<keyword evidence="1" id="KW-0770">Synapse</keyword>